<dbReference type="Gene3D" id="2.60.40.1670">
    <property type="entry name" value="beta-sandwich domain of Sec23/24"/>
    <property type="match status" value="1"/>
</dbReference>
<dbReference type="Gene3D" id="2.30.30.380">
    <property type="entry name" value="Zn-finger domain of Sec23/24"/>
    <property type="match status" value="1"/>
</dbReference>
<evidence type="ECO:0000256" key="3">
    <source>
        <dbReference type="ARBA" id="ARBA00022927"/>
    </source>
</evidence>
<dbReference type="Pfam" id="PF08033">
    <property type="entry name" value="Sec23_BS"/>
    <property type="match status" value="1"/>
</dbReference>
<gene>
    <name evidence="8" type="ORF">M0811_03933</name>
</gene>
<dbReference type="AlphaFoldDB" id="A0A9Q0LWM2"/>
<evidence type="ECO:0000313" key="9">
    <source>
        <dbReference type="Proteomes" id="UP001149090"/>
    </source>
</evidence>
<dbReference type="Pfam" id="PF04815">
    <property type="entry name" value="Sec23_helical"/>
    <property type="match status" value="1"/>
</dbReference>
<feature type="domain" description="Sec23/Sec24 beta-sandwich" evidence="7">
    <location>
        <begin position="429"/>
        <end position="497"/>
    </location>
</feature>
<dbReference type="Pfam" id="PF04810">
    <property type="entry name" value="zf-Sec23_Sec24"/>
    <property type="match status" value="1"/>
</dbReference>
<dbReference type="Pfam" id="PF04811">
    <property type="entry name" value="Sec23_trunk"/>
    <property type="match status" value="1"/>
</dbReference>
<dbReference type="GO" id="GO:0070971">
    <property type="term" value="C:endoplasmic reticulum exit site"/>
    <property type="evidence" value="ECO:0007669"/>
    <property type="project" value="TreeGrafter"/>
</dbReference>
<dbReference type="SUPFAM" id="SSF82919">
    <property type="entry name" value="Zn-finger domain of Sec23/24"/>
    <property type="match status" value="1"/>
</dbReference>
<comment type="similarity">
    <text evidence="1">Belongs to the SEC23/SEC24 family. SEC24 subfamily.</text>
</comment>
<feature type="domain" description="Zinc finger Sec23/Sec24-type" evidence="4">
    <location>
        <begin position="90"/>
        <end position="123"/>
    </location>
</feature>
<evidence type="ECO:0000256" key="1">
    <source>
        <dbReference type="ARBA" id="ARBA00008334"/>
    </source>
</evidence>
<dbReference type="SUPFAM" id="SSF53300">
    <property type="entry name" value="vWA-like"/>
    <property type="match status" value="1"/>
</dbReference>
<dbReference type="Gene3D" id="1.20.120.730">
    <property type="entry name" value="Sec23/Sec24 helical domain"/>
    <property type="match status" value="1"/>
</dbReference>
<protein>
    <submittedName>
        <fullName evidence="8">Sec24-related protein</fullName>
    </submittedName>
</protein>
<feature type="domain" description="Sec23/Sec24 trunk" evidence="5">
    <location>
        <begin position="166"/>
        <end position="413"/>
    </location>
</feature>
<dbReference type="Gene3D" id="3.40.20.10">
    <property type="entry name" value="Severin"/>
    <property type="match status" value="1"/>
</dbReference>
<dbReference type="InterPro" id="IPR029006">
    <property type="entry name" value="ADF-H/Gelsolin-like_dom_sf"/>
</dbReference>
<keyword evidence="2" id="KW-0813">Transport</keyword>
<keyword evidence="3" id="KW-0653">Protein transport</keyword>
<dbReference type="SUPFAM" id="SSF82754">
    <property type="entry name" value="C-terminal, gelsolin-like domain of Sec23/24"/>
    <property type="match status" value="1"/>
</dbReference>
<dbReference type="SUPFAM" id="SSF81811">
    <property type="entry name" value="Helical domain of Sec23/24"/>
    <property type="match status" value="1"/>
</dbReference>
<evidence type="ECO:0000259" key="5">
    <source>
        <dbReference type="Pfam" id="PF04811"/>
    </source>
</evidence>
<dbReference type="GO" id="GO:0008270">
    <property type="term" value="F:zinc ion binding"/>
    <property type="evidence" value="ECO:0007669"/>
    <property type="project" value="InterPro"/>
</dbReference>
<dbReference type="InterPro" id="IPR006900">
    <property type="entry name" value="Sec23/24_helical_dom"/>
</dbReference>
<dbReference type="Proteomes" id="UP001149090">
    <property type="component" value="Unassembled WGS sequence"/>
</dbReference>
<dbReference type="GO" id="GO:0030127">
    <property type="term" value="C:COPII vesicle coat"/>
    <property type="evidence" value="ECO:0007669"/>
    <property type="project" value="InterPro"/>
</dbReference>
<evidence type="ECO:0000259" key="6">
    <source>
        <dbReference type="Pfam" id="PF04815"/>
    </source>
</evidence>
<organism evidence="8 9">
    <name type="scientific">Anaeramoeba ignava</name>
    <name type="common">Anaerobic marine amoeba</name>
    <dbReference type="NCBI Taxonomy" id="1746090"/>
    <lineage>
        <taxon>Eukaryota</taxon>
        <taxon>Metamonada</taxon>
        <taxon>Anaeramoebidae</taxon>
        <taxon>Anaeramoeba</taxon>
    </lineage>
</organism>
<name>A0A9Q0LWM2_ANAIG</name>
<dbReference type="InterPro" id="IPR036174">
    <property type="entry name" value="Znf_Sec23_Sec24_sf"/>
</dbReference>
<dbReference type="InterPro" id="IPR036465">
    <property type="entry name" value="vWFA_dom_sf"/>
</dbReference>
<proteinExistence type="inferred from homology"/>
<evidence type="ECO:0000313" key="8">
    <source>
        <dbReference type="EMBL" id="KAJ5080448.1"/>
    </source>
</evidence>
<dbReference type="Gene3D" id="3.40.50.410">
    <property type="entry name" value="von Willebrand factor, type A domain"/>
    <property type="match status" value="1"/>
</dbReference>
<dbReference type="InterPro" id="IPR006896">
    <property type="entry name" value="Sec23/24_trunk_dom"/>
</dbReference>
<dbReference type="PANTHER" id="PTHR13803">
    <property type="entry name" value="SEC24-RELATED PROTEIN"/>
    <property type="match status" value="1"/>
</dbReference>
<dbReference type="InterPro" id="IPR012990">
    <property type="entry name" value="Beta-sandwich_Sec23_24"/>
</dbReference>
<dbReference type="GO" id="GO:0090110">
    <property type="term" value="P:COPII-coated vesicle cargo loading"/>
    <property type="evidence" value="ECO:0007669"/>
    <property type="project" value="TreeGrafter"/>
</dbReference>
<feature type="domain" description="Sec23/Sec24 helical" evidence="6">
    <location>
        <begin position="514"/>
        <end position="612"/>
    </location>
</feature>
<comment type="caution">
    <text evidence="8">The sequence shown here is derived from an EMBL/GenBank/DDBJ whole genome shotgun (WGS) entry which is preliminary data.</text>
</comment>
<sequence>MKNYQITIQKYKKKIVHPIEYQNISSFKTNFIECSFQKIPSTQKLLKNIKIPLIISINPFGNNDKNLDEEIKIINVSSNENINENNDLKKCQNCGSFLNPFSIIDGFSDWKCNICQYKNHLNQPEYIFGSLKNRPEYQNQVIDSFINNESNNDEFKNSKNLKNQFNYLFVIDFTKKSVSQKIVSILSQNLFKILQNKQIFKTDNTRIGFVTFDYNSVCFYNLSSKLNQPKVCVARDLSETFCPINGDDLLFNIQECEQNIMKMFDNFVDQILNNNNNNHININQNASPFAFALESSLEILKVNGGKILLFLTQKPESGKYGIDRIYPKNTYLGPEKEVTFLQPDPMQSKNYEEFSYDCLLTNISVSFFLFSSNYFDIPTISLIAKNTQGEIFRYLDIQDEIWEKSFRNDLKKSLHQFATQARLYLFTNSLQILNNYSKVIDTSDNYVIIPFIEKDHSFLFEMEINEKISTNVYIQAILFYNSFNNEKRIRIMNKKISIENSILNLYNQIEPLLICDLWIRKAILIAQKQPMFQVNWFLKESLIEIFKQFSKNINLKKITPSFFHENIPKYLQLLSLFTSCLPKNIMFRIGKISNDERSYFFNRLNHSHAKKTVCFLYPIIWQFYETESTLNETRIISSKKHFKQDCIHLMTNSEQIIIYIGKFVSCNLLMKIFSVQNFDELEPISFNFKKSDLDHEFKQKILNLIEFLQFYLRKKIKPIVLKQTEENEKKISHFFSEDRIGQTLIYGEFVEMILRQIQDFY</sequence>
<dbReference type="GO" id="GO:0006886">
    <property type="term" value="P:intracellular protein transport"/>
    <property type="evidence" value="ECO:0007669"/>
    <property type="project" value="InterPro"/>
</dbReference>
<evidence type="ECO:0000259" key="7">
    <source>
        <dbReference type="Pfam" id="PF08033"/>
    </source>
</evidence>
<dbReference type="InterPro" id="IPR036180">
    <property type="entry name" value="Gelsolin-like_dom_sf"/>
</dbReference>
<keyword evidence="9" id="KW-1185">Reference proteome</keyword>
<dbReference type="OrthoDB" id="49016at2759"/>
<evidence type="ECO:0000259" key="4">
    <source>
        <dbReference type="Pfam" id="PF04810"/>
    </source>
</evidence>
<dbReference type="EMBL" id="JAPDFW010000011">
    <property type="protein sequence ID" value="KAJ5080448.1"/>
    <property type="molecule type" value="Genomic_DNA"/>
</dbReference>
<dbReference type="InterPro" id="IPR050550">
    <property type="entry name" value="SEC23_SEC24_subfamily"/>
</dbReference>
<dbReference type="GO" id="GO:0000149">
    <property type="term" value="F:SNARE binding"/>
    <property type="evidence" value="ECO:0007669"/>
    <property type="project" value="TreeGrafter"/>
</dbReference>
<dbReference type="InterPro" id="IPR036175">
    <property type="entry name" value="Sec23/24_helical_dom_sf"/>
</dbReference>
<evidence type="ECO:0000256" key="2">
    <source>
        <dbReference type="ARBA" id="ARBA00022448"/>
    </source>
</evidence>
<reference evidence="8" key="1">
    <citation type="submission" date="2022-10" db="EMBL/GenBank/DDBJ databases">
        <title>Novel sulphate-reducing endosymbionts in the free-living metamonad Anaeramoeba.</title>
        <authorList>
            <person name="Jerlstrom-Hultqvist J."/>
            <person name="Cepicka I."/>
            <person name="Gallot-Lavallee L."/>
            <person name="Salas-Leiva D."/>
            <person name="Curtis B.A."/>
            <person name="Zahonova K."/>
            <person name="Pipaliya S."/>
            <person name="Dacks J."/>
            <person name="Roger A.J."/>
        </authorList>
    </citation>
    <scope>NUCLEOTIDE SEQUENCE</scope>
    <source>
        <strain evidence="8">BMAN</strain>
    </source>
</reference>
<dbReference type="SUPFAM" id="SSF81995">
    <property type="entry name" value="beta-sandwich domain of Sec23/24"/>
    <property type="match status" value="1"/>
</dbReference>
<accession>A0A9Q0LWM2</accession>
<dbReference type="InterPro" id="IPR006895">
    <property type="entry name" value="Znf_Sec23_Sec24"/>
</dbReference>